<evidence type="ECO:0000256" key="4">
    <source>
        <dbReference type="ARBA" id="ARBA00022989"/>
    </source>
</evidence>
<keyword evidence="3 7" id="KW-0812">Transmembrane</keyword>
<evidence type="ECO:0000256" key="6">
    <source>
        <dbReference type="RuleBase" id="RU004057"/>
    </source>
</evidence>
<keyword evidence="6" id="KW-0813">Transport</keyword>
<dbReference type="GO" id="GO:0005886">
    <property type="term" value="C:plasma membrane"/>
    <property type="evidence" value="ECO:0007669"/>
    <property type="project" value="UniProtKB-SubCell"/>
</dbReference>
<feature type="domain" description="MotA/TolQ/ExbB proton channel" evidence="8">
    <location>
        <begin position="3"/>
        <end position="57"/>
    </location>
</feature>
<dbReference type="OrthoDB" id="1904273at2"/>
<evidence type="ECO:0000256" key="2">
    <source>
        <dbReference type="ARBA" id="ARBA00022475"/>
    </source>
</evidence>
<dbReference type="Proteomes" id="UP000184447">
    <property type="component" value="Unassembled WGS sequence"/>
</dbReference>
<sequence length="221" mass="25107">MPNIASSLGVLGTFIGIAIGLYNFNANDIDSSVPQLLDGMKTAFYTSIAGMLASIIMKSFEMHRIRAELSKEDSVNYEDSIEVAKIMIDVIKELNKNILENQSFMSDRFEKMDENSNRNQEKIINELKISNMDTSRKQDELINEFKTFASNMAELNSQSLIDALQEVIKDFNNKISEQFGENFKELNKAVGALLIWQDNYKEHIEITINQLEVTANSMDKV</sequence>
<evidence type="ECO:0000259" key="8">
    <source>
        <dbReference type="Pfam" id="PF01618"/>
    </source>
</evidence>
<dbReference type="EMBL" id="FQXM01000048">
    <property type="protein sequence ID" value="SHI05966.1"/>
    <property type="molecule type" value="Genomic_DNA"/>
</dbReference>
<keyword evidence="2" id="KW-1003">Cell membrane</keyword>
<accession>A0A1M5Y1X5</accession>
<keyword evidence="10" id="KW-1185">Reference proteome</keyword>
<keyword evidence="5 7" id="KW-0472">Membrane</keyword>
<evidence type="ECO:0000256" key="3">
    <source>
        <dbReference type="ARBA" id="ARBA00022692"/>
    </source>
</evidence>
<name>A0A1M5Y1X5_9CLOT</name>
<proteinExistence type="inferred from homology"/>
<dbReference type="GO" id="GO:0015031">
    <property type="term" value="P:protein transport"/>
    <property type="evidence" value="ECO:0007669"/>
    <property type="project" value="UniProtKB-KW"/>
</dbReference>
<gene>
    <name evidence="9" type="ORF">SAMN02745207_04123</name>
</gene>
<protein>
    <submittedName>
        <fullName evidence="9">MotA/TolQ/ExbB proton channel family protein</fullName>
    </submittedName>
</protein>
<comment type="subcellular location">
    <subcellularLocation>
        <location evidence="1">Cell membrane</location>
        <topology evidence="1">Multi-pass membrane protein</topology>
    </subcellularLocation>
    <subcellularLocation>
        <location evidence="6">Membrane</location>
        <topology evidence="6">Multi-pass membrane protein</topology>
    </subcellularLocation>
</comment>
<keyword evidence="4 7" id="KW-1133">Transmembrane helix</keyword>
<comment type="similarity">
    <text evidence="6">Belongs to the exbB/tolQ family.</text>
</comment>
<evidence type="ECO:0000313" key="10">
    <source>
        <dbReference type="Proteomes" id="UP000184447"/>
    </source>
</evidence>
<feature type="transmembrane region" description="Helical" evidence="7">
    <location>
        <begin position="44"/>
        <end position="60"/>
    </location>
</feature>
<evidence type="ECO:0000256" key="7">
    <source>
        <dbReference type="SAM" id="Phobius"/>
    </source>
</evidence>
<dbReference type="RefSeq" id="WP_073340910.1">
    <property type="nucleotide sequence ID" value="NZ_FQXM01000048.1"/>
</dbReference>
<keyword evidence="6" id="KW-0653">Protein transport</keyword>
<dbReference type="AlphaFoldDB" id="A0A1M5Y1X5"/>
<feature type="transmembrane region" description="Helical" evidence="7">
    <location>
        <begin position="7"/>
        <end position="24"/>
    </location>
</feature>
<evidence type="ECO:0000256" key="1">
    <source>
        <dbReference type="ARBA" id="ARBA00004651"/>
    </source>
</evidence>
<evidence type="ECO:0000313" key="9">
    <source>
        <dbReference type="EMBL" id="SHI05966.1"/>
    </source>
</evidence>
<reference evidence="9 10" key="1">
    <citation type="submission" date="2016-11" db="EMBL/GenBank/DDBJ databases">
        <authorList>
            <person name="Jaros S."/>
            <person name="Januszkiewicz K."/>
            <person name="Wedrychowicz H."/>
        </authorList>
    </citation>
    <scope>NUCLEOTIDE SEQUENCE [LARGE SCALE GENOMIC DNA]</scope>
    <source>
        <strain evidence="9 10">DSM 8605</strain>
    </source>
</reference>
<organism evidence="9 10">
    <name type="scientific">Clostridium grantii DSM 8605</name>
    <dbReference type="NCBI Taxonomy" id="1121316"/>
    <lineage>
        <taxon>Bacteria</taxon>
        <taxon>Bacillati</taxon>
        <taxon>Bacillota</taxon>
        <taxon>Clostridia</taxon>
        <taxon>Eubacteriales</taxon>
        <taxon>Clostridiaceae</taxon>
        <taxon>Clostridium</taxon>
    </lineage>
</organism>
<dbReference type="Pfam" id="PF01618">
    <property type="entry name" value="MotA_ExbB"/>
    <property type="match status" value="1"/>
</dbReference>
<dbReference type="InterPro" id="IPR002898">
    <property type="entry name" value="MotA_ExbB_proton_chnl"/>
</dbReference>
<dbReference type="STRING" id="1121316.SAMN02745207_04123"/>
<evidence type="ECO:0000256" key="5">
    <source>
        <dbReference type="ARBA" id="ARBA00023136"/>
    </source>
</evidence>